<proteinExistence type="predicted"/>
<feature type="domain" description="Knr4/Smi1-like" evidence="1">
    <location>
        <begin position="29"/>
        <end position="165"/>
    </location>
</feature>
<accession>A0A516TNJ1</accession>
<protein>
    <recommendedName>
        <fullName evidence="1">Knr4/Smi1-like domain-containing protein</fullName>
    </recommendedName>
</protein>
<dbReference type="SMART" id="SM00860">
    <property type="entry name" value="SMI1_KNR4"/>
    <property type="match status" value="2"/>
</dbReference>
<dbReference type="KEGG" id="mkc:kam1_1569"/>
<dbReference type="AlphaFoldDB" id="A0A516TNJ1"/>
<evidence type="ECO:0000313" key="3">
    <source>
        <dbReference type="Proteomes" id="UP000315925"/>
    </source>
</evidence>
<dbReference type="SUPFAM" id="SSF160631">
    <property type="entry name" value="SMI1/KNR4-like"/>
    <property type="match status" value="1"/>
</dbReference>
<evidence type="ECO:0000313" key="2">
    <source>
        <dbReference type="EMBL" id="QDQ42785.1"/>
    </source>
</evidence>
<feature type="domain" description="Knr4/Smi1-like" evidence="1">
    <location>
        <begin position="209"/>
        <end position="376"/>
    </location>
</feature>
<dbReference type="STRING" id="1202785.A946_00560"/>
<reference evidence="3" key="1">
    <citation type="submission" date="2019-03" db="EMBL/GenBank/DDBJ databases">
        <title>Complete genome of Methylacidiphilum kamchatkense Kam1.</title>
        <authorList>
            <person name="Kruse T."/>
            <person name="Murarilal Ratnadevi C."/>
            <person name="Erikstad H.-A."/>
            <person name="Birkeland N.-K."/>
        </authorList>
    </citation>
    <scope>NUCLEOTIDE SEQUENCE [LARGE SCALE GENOMIC DNA]</scope>
    <source>
        <strain evidence="3">kam1</strain>
    </source>
</reference>
<evidence type="ECO:0000259" key="1">
    <source>
        <dbReference type="SMART" id="SM00860"/>
    </source>
</evidence>
<name>A0A516TNJ1_9BACT</name>
<dbReference type="InterPro" id="IPR037883">
    <property type="entry name" value="Knr4/Smi1-like_sf"/>
</dbReference>
<gene>
    <name evidence="2" type="ORF">kam1_1569</name>
</gene>
<dbReference type="RefSeq" id="WP_143958347.1">
    <property type="nucleotide sequence ID" value="NZ_CP037899.1"/>
</dbReference>
<organism evidence="2 3">
    <name type="scientific">Methylacidiphilum kamchatkense Kam1</name>
    <dbReference type="NCBI Taxonomy" id="1202785"/>
    <lineage>
        <taxon>Bacteria</taxon>
        <taxon>Pseudomonadati</taxon>
        <taxon>Verrucomicrobiota</taxon>
        <taxon>Methylacidiphilae</taxon>
        <taxon>Methylacidiphilales</taxon>
        <taxon>Methylacidiphilaceae</taxon>
        <taxon>Methylacidiphilum (ex Ratnadevi et al. 2023)</taxon>
    </lineage>
</organism>
<dbReference type="EMBL" id="CP037899">
    <property type="protein sequence ID" value="QDQ42785.1"/>
    <property type="molecule type" value="Genomic_DNA"/>
</dbReference>
<dbReference type="Proteomes" id="UP000315925">
    <property type="component" value="Chromosome"/>
</dbReference>
<dbReference type="InterPro" id="IPR018958">
    <property type="entry name" value="Knr4/Smi1-like_dom"/>
</dbReference>
<sequence length="400" mass="46569">MSLDHQLYTLLETLRSYEAEEPYIVFNPPASPQAIEEADKISQKEFGVAIPEVYKDLLAYANGFSFGLGYFYPVIDSQSSLPWLREEDPKESNFFYFVTRNQYVRTHYKGLYDHKLLLGESLSLARRYLYDSSSGLYYTVYNKGGLCNFINPTKDRESYEDLYSLIKAEVEFIFYNLKHAQKSLDPKLIACLHAHRKSRYALEGCFLPPASPSAIEKADRNFYGEFGVSIPQFYKDFLAYSNGFWSKLIILASIPDETSPIEWLRTEKDESFNKVTPFYFISSLNRYIREKAKRELAGRLKDEVERKAIVRVDELIDVFFGICSRKCHIEYMYSDHRDQTFYGGSFFLCIEEGIKGCISRNDPIIRAHYFNDYPSLRSLLLTAMDPTKNILHVEKNKPEE</sequence>